<dbReference type="EMBL" id="JAULSW010000007">
    <property type="protein sequence ID" value="KAK3375025.1"/>
    <property type="molecule type" value="Genomic_DNA"/>
</dbReference>
<dbReference type="AlphaFoldDB" id="A0AAE0KF29"/>
<proteinExistence type="predicted"/>
<keyword evidence="3" id="KW-1185">Reference proteome</keyword>
<evidence type="ECO:0000313" key="3">
    <source>
        <dbReference type="Proteomes" id="UP001285441"/>
    </source>
</evidence>
<comment type="caution">
    <text evidence="2">The sequence shown here is derived from an EMBL/GenBank/DDBJ whole genome shotgun (WGS) entry which is preliminary data.</text>
</comment>
<dbReference type="InterPro" id="IPR018712">
    <property type="entry name" value="Tle1-like_cat"/>
</dbReference>
<feature type="domain" description="T6SS Phospholipase effector Tle1-like catalytic" evidence="1">
    <location>
        <begin position="18"/>
        <end position="256"/>
    </location>
</feature>
<dbReference type="PANTHER" id="PTHR33840">
    <property type="match status" value="1"/>
</dbReference>
<dbReference type="PANTHER" id="PTHR33840:SF1">
    <property type="entry name" value="TLE1 PHOSPHOLIPASE DOMAIN-CONTAINING PROTEIN"/>
    <property type="match status" value="1"/>
</dbReference>
<protein>
    <recommendedName>
        <fullName evidence="1">T6SS Phospholipase effector Tle1-like catalytic domain-containing protein</fullName>
    </recommendedName>
</protein>
<evidence type="ECO:0000313" key="2">
    <source>
        <dbReference type="EMBL" id="KAK3375025.1"/>
    </source>
</evidence>
<evidence type="ECO:0000259" key="1">
    <source>
        <dbReference type="Pfam" id="PF09994"/>
    </source>
</evidence>
<reference evidence="2" key="2">
    <citation type="submission" date="2023-06" db="EMBL/GenBank/DDBJ databases">
        <authorList>
            <consortium name="Lawrence Berkeley National Laboratory"/>
            <person name="Haridas S."/>
            <person name="Hensen N."/>
            <person name="Bonometti L."/>
            <person name="Westerberg I."/>
            <person name="Brannstrom I.O."/>
            <person name="Guillou S."/>
            <person name="Cros-Aarteil S."/>
            <person name="Calhoun S."/>
            <person name="Kuo A."/>
            <person name="Mondo S."/>
            <person name="Pangilinan J."/>
            <person name="Riley R."/>
            <person name="LaButti K."/>
            <person name="Andreopoulos B."/>
            <person name="Lipzen A."/>
            <person name="Chen C."/>
            <person name="Yanf M."/>
            <person name="Daum C."/>
            <person name="Ng V."/>
            <person name="Clum A."/>
            <person name="Steindorff A."/>
            <person name="Ohm R."/>
            <person name="Martin F."/>
            <person name="Silar P."/>
            <person name="Natvig D."/>
            <person name="Lalanne C."/>
            <person name="Gautier V."/>
            <person name="Ament-velasquez S.L."/>
            <person name="Kruys A."/>
            <person name="Hutchinson M.I."/>
            <person name="Powell A.J."/>
            <person name="Barry K."/>
            <person name="Miller A.N."/>
            <person name="Grigoriev I.V."/>
            <person name="Debuchy R."/>
            <person name="Gladieux P."/>
            <person name="Thoren M.H."/>
            <person name="Johannesson H."/>
        </authorList>
    </citation>
    <scope>NUCLEOTIDE SEQUENCE</scope>
    <source>
        <strain evidence="2">CBS 232.78</strain>
    </source>
</reference>
<gene>
    <name evidence="2" type="ORF">B0H63DRAFT_496321</name>
</gene>
<reference evidence="2" key="1">
    <citation type="journal article" date="2023" name="Mol. Phylogenet. Evol.">
        <title>Genome-scale phylogeny and comparative genomics of the fungal order Sordariales.</title>
        <authorList>
            <person name="Hensen N."/>
            <person name="Bonometti L."/>
            <person name="Westerberg I."/>
            <person name="Brannstrom I.O."/>
            <person name="Guillou S."/>
            <person name="Cros-Aarteil S."/>
            <person name="Calhoun S."/>
            <person name="Haridas S."/>
            <person name="Kuo A."/>
            <person name="Mondo S."/>
            <person name="Pangilinan J."/>
            <person name="Riley R."/>
            <person name="LaButti K."/>
            <person name="Andreopoulos B."/>
            <person name="Lipzen A."/>
            <person name="Chen C."/>
            <person name="Yan M."/>
            <person name="Daum C."/>
            <person name="Ng V."/>
            <person name="Clum A."/>
            <person name="Steindorff A."/>
            <person name="Ohm R.A."/>
            <person name="Martin F."/>
            <person name="Silar P."/>
            <person name="Natvig D.O."/>
            <person name="Lalanne C."/>
            <person name="Gautier V."/>
            <person name="Ament-Velasquez S.L."/>
            <person name="Kruys A."/>
            <person name="Hutchinson M.I."/>
            <person name="Powell A.J."/>
            <person name="Barry K."/>
            <person name="Miller A.N."/>
            <person name="Grigoriev I.V."/>
            <person name="Debuchy R."/>
            <person name="Gladieux P."/>
            <person name="Hiltunen Thoren M."/>
            <person name="Johannesson H."/>
        </authorList>
    </citation>
    <scope>NUCLEOTIDE SEQUENCE</scope>
    <source>
        <strain evidence="2">CBS 232.78</strain>
    </source>
</reference>
<dbReference type="Pfam" id="PF09994">
    <property type="entry name" value="T6SS_Tle1-like_cat"/>
    <property type="match status" value="1"/>
</dbReference>
<organism evidence="2 3">
    <name type="scientific">Podospora didyma</name>
    <dbReference type="NCBI Taxonomy" id="330526"/>
    <lineage>
        <taxon>Eukaryota</taxon>
        <taxon>Fungi</taxon>
        <taxon>Dikarya</taxon>
        <taxon>Ascomycota</taxon>
        <taxon>Pezizomycotina</taxon>
        <taxon>Sordariomycetes</taxon>
        <taxon>Sordariomycetidae</taxon>
        <taxon>Sordariales</taxon>
        <taxon>Podosporaceae</taxon>
        <taxon>Podospora</taxon>
    </lineage>
</organism>
<sequence length="478" mass="53978">MSAWLVTLLGRTNLVGKVQTLSNVTRLSRSLRLICSDSRLQVIEYSSGVGTGGTNVLGTYSFICVNYCDGDETILVGFSRRAFIARSVAGMVTRLGLLTRQGMDFYPIYKDMQNWRTTDYDDTFPDTPFDNKPEGEDAGEKYQQMLVESAGKGELIKVKAVAVWDTVDSLGVLNVSWLAKMGMSHSTKEYRFFDTDLSDRIEYAFQALALDEHRVPFSPTIWERTAANQRATDLRQIWFPGNHSNVGGRWEDAGVTNMALACGCYGLFPSILPEKSQWAIEPTYKSNTPGSEDFMFKLSGFNLRTPGMYMNIDIVKRVDPQTGAPTDTFLEDTNERMHSSVRVRLALKGLALNDRRVWKAPALDGKWRLRKMTKEFHDPIPKSVKSWDPKTLFETSLRYRAADQQRPLSAMGHRPSRWVWEYCGPKEDAPPNKLIVEEPLGPYERQLLRLSGGAPNVYEHAENMTSETGLETATAKMR</sequence>
<name>A0AAE0KF29_9PEZI</name>
<accession>A0AAE0KF29</accession>
<dbReference type="Proteomes" id="UP001285441">
    <property type="component" value="Unassembled WGS sequence"/>
</dbReference>